<name>A0A0R3URE6_MESCO</name>
<accession>A0A0R3URE6</accession>
<protein>
    <submittedName>
        <fullName evidence="2">Uncharacterized protein</fullName>
    </submittedName>
</protein>
<evidence type="ECO:0000313" key="3">
    <source>
        <dbReference type="Proteomes" id="UP000267029"/>
    </source>
</evidence>
<sequence length="159" mass="17606">MTQRPTSDTSVTVSRQHLPQQQQEQQQQQRRLLQEMAMAYYAQSFLQQQQQQQQQNLAQQLYLHQHSSTLAPSQQTRGALLTRSVFPQIEPMAHIPQQFLSFVCALGFNVGAATSGAIGGAGSVSQVASANPEHMLHSLRLSAVQAACFGDTMMHNSQQ</sequence>
<proteinExistence type="predicted"/>
<feature type="region of interest" description="Disordered" evidence="1">
    <location>
        <begin position="1"/>
        <end position="27"/>
    </location>
</feature>
<dbReference type="Proteomes" id="UP000267029">
    <property type="component" value="Unassembled WGS sequence"/>
</dbReference>
<dbReference type="EMBL" id="UXSR01006346">
    <property type="protein sequence ID" value="VDD84449.1"/>
    <property type="molecule type" value="Genomic_DNA"/>
</dbReference>
<evidence type="ECO:0000313" key="2">
    <source>
        <dbReference type="EMBL" id="VDD84449.1"/>
    </source>
</evidence>
<organism evidence="2 3">
    <name type="scientific">Mesocestoides corti</name>
    <name type="common">Flatworm</name>
    <dbReference type="NCBI Taxonomy" id="53468"/>
    <lineage>
        <taxon>Eukaryota</taxon>
        <taxon>Metazoa</taxon>
        <taxon>Spiralia</taxon>
        <taxon>Lophotrochozoa</taxon>
        <taxon>Platyhelminthes</taxon>
        <taxon>Cestoda</taxon>
        <taxon>Eucestoda</taxon>
        <taxon>Cyclophyllidea</taxon>
        <taxon>Mesocestoididae</taxon>
        <taxon>Mesocestoides</taxon>
    </lineage>
</organism>
<evidence type="ECO:0000256" key="1">
    <source>
        <dbReference type="SAM" id="MobiDB-lite"/>
    </source>
</evidence>
<feature type="compositionally biased region" description="Polar residues" evidence="1">
    <location>
        <begin position="1"/>
        <end position="19"/>
    </location>
</feature>
<gene>
    <name evidence="2" type="ORF">MCOS_LOCUS10452</name>
</gene>
<reference evidence="2 3" key="1">
    <citation type="submission" date="2018-10" db="EMBL/GenBank/DDBJ databases">
        <authorList>
            <consortium name="Pathogen Informatics"/>
        </authorList>
    </citation>
    <scope>NUCLEOTIDE SEQUENCE [LARGE SCALE GENOMIC DNA]</scope>
</reference>
<dbReference type="AlphaFoldDB" id="A0A0R3URE6"/>
<keyword evidence="3" id="KW-1185">Reference proteome</keyword>